<accession>A0A8S5V354</accession>
<feature type="compositionally biased region" description="Acidic residues" evidence="1">
    <location>
        <begin position="129"/>
        <end position="141"/>
    </location>
</feature>
<reference evidence="2" key="1">
    <citation type="journal article" date="2021" name="Proc. Natl. Acad. Sci. U.S.A.">
        <title>A Catalog of Tens of Thousands of Viruses from Human Metagenomes Reveals Hidden Associations with Chronic Diseases.</title>
        <authorList>
            <person name="Tisza M.J."/>
            <person name="Buck C.B."/>
        </authorList>
    </citation>
    <scope>NUCLEOTIDE SEQUENCE</scope>
    <source>
        <strain evidence="2">Ctt0c4</strain>
    </source>
</reference>
<feature type="region of interest" description="Disordered" evidence="1">
    <location>
        <begin position="129"/>
        <end position="185"/>
    </location>
</feature>
<feature type="compositionally biased region" description="Basic and acidic residues" evidence="1">
    <location>
        <begin position="152"/>
        <end position="185"/>
    </location>
</feature>
<sequence length="185" mass="21287">MAKRKTKDIQPMRELVQLTDSVEMLKLCVRMTHLKLDPVCHMDRAYAERWYKEHYINGVHARYVMKPGMSINHVGDGIVYRAFNCTDAIAARLMRENREYVNYFEDLGEFVLPGQSVVEDTPTVIPEIEEEGAETEEEGAEDTPTVIPETEDTPKEEESPKEETPAAPEDDKVLEDLEKELNEEK</sequence>
<protein>
    <submittedName>
        <fullName evidence="2">Uncharacterized protein</fullName>
    </submittedName>
</protein>
<dbReference type="EMBL" id="BK016188">
    <property type="protein sequence ID" value="DAG01192.1"/>
    <property type="molecule type" value="Genomic_DNA"/>
</dbReference>
<organism evidence="2">
    <name type="scientific">Siphoviridae sp. ctt0c4</name>
    <dbReference type="NCBI Taxonomy" id="2825702"/>
    <lineage>
        <taxon>Viruses</taxon>
        <taxon>Duplodnaviria</taxon>
        <taxon>Heunggongvirae</taxon>
        <taxon>Uroviricota</taxon>
        <taxon>Caudoviricetes</taxon>
    </lineage>
</organism>
<evidence type="ECO:0000256" key="1">
    <source>
        <dbReference type="SAM" id="MobiDB-lite"/>
    </source>
</evidence>
<name>A0A8S5V354_9CAUD</name>
<proteinExistence type="predicted"/>
<evidence type="ECO:0000313" key="2">
    <source>
        <dbReference type="EMBL" id="DAG01192.1"/>
    </source>
</evidence>